<evidence type="ECO:0000313" key="5">
    <source>
        <dbReference type="Proteomes" id="UP001172101"/>
    </source>
</evidence>
<feature type="region of interest" description="Disordered" evidence="2">
    <location>
        <begin position="51"/>
        <end position="96"/>
    </location>
</feature>
<dbReference type="InterPro" id="IPR001138">
    <property type="entry name" value="Zn2Cys6_DnaBD"/>
</dbReference>
<dbReference type="Gene3D" id="4.10.240.10">
    <property type="entry name" value="Zn(2)-C6 fungal-type DNA-binding domain"/>
    <property type="match status" value="1"/>
</dbReference>
<dbReference type="PANTHER" id="PTHR47784:SF4">
    <property type="entry name" value="ZN(II)2CYS6 TRANSCRIPTION FACTOR (EUROFUNG)"/>
    <property type="match status" value="1"/>
</dbReference>
<proteinExistence type="predicted"/>
<dbReference type="GO" id="GO:0008270">
    <property type="term" value="F:zinc ion binding"/>
    <property type="evidence" value="ECO:0007669"/>
    <property type="project" value="InterPro"/>
</dbReference>
<keyword evidence="5" id="KW-1185">Reference proteome</keyword>
<dbReference type="SMART" id="SM00066">
    <property type="entry name" value="GAL4"/>
    <property type="match status" value="1"/>
</dbReference>
<accession>A0AA40ATK7</accession>
<evidence type="ECO:0000256" key="1">
    <source>
        <dbReference type="ARBA" id="ARBA00023242"/>
    </source>
</evidence>
<dbReference type="SUPFAM" id="SSF57701">
    <property type="entry name" value="Zn2/Cys6 DNA-binding domain"/>
    <property type="match status" value="1"/>
</dbReference>
<dbReference type="RefSeq" id="XP_060297704.1">
    <property type="nucleotide sequence ID" value="XM_060437248.1"/>
</dbReference>
<name>A0AA40ATK7_9PEZI</name>
<dbReference type="GO" id="GO:0001228">
    <property type="term" value="F:DNA-binding transcription activator activity, RNA polymerase II-specific"/>
    <property type="evidence" value="ECO:0007669"/>
    <property type="project" value="TreeGrafter"/>
</dbReference>
<feature type="domain" description="Zn(2)-C6 fungal-type" evidence="3">
    <location>
        <begin position="6"/>
        <end position="58"/>
    </location>
</feature>
<gene>
    <name evidence="4" type="ORF">B0T26DRAFT_640649</name>
</gene>
<sequence length="402" mass="44031">MRRGHKKSKTGCVQCKQRHVKVTLLHPSSCDEARPICRLCANSNRQCSFSNPLPSANDSPSSSSHPIPETDSFATPLATSSALPPPPPPPTAAATLDDPLNLHHIELVSHMLSNKDVFNLSFDVGDHLRGVSYALTISLDAPYALHQLLALSARHLASLYPAKSADYLHLATALQTRALSLFNAAALAKNGAIDHSNCKAVVLFSAVMAHHVLTDALTQRGDNETLDGFLSRYVQAIETTRGVMLVSMAAWPLLMAHPEAGPRIEAHALFTMREGKGDHCNGLRELVDCADGLSEAEREACRAAARRLQVGFDAVEEEDKEDAYRFQGVFLWTMMASPELVALLAGKRPEALVMLGYYALLLYYARGMWQVGDAGRYLMGLIMDELSTEWHSALEYPRKMMV</sequence>
<evidence type="ECO:0000259" key="3">
    <source>
        <dbReference type="SMART" id="SM00066"/>
    </source>
</evidence>
<evidence type="ECO:0000256" key="2">
    <source>
        <dbReference type="SAM" id="MobiDB-lite"/>
    </source>
</evidence>
<comment type="caution">
    <text evidence="4">The sequence shown here is derived from an EMBL/GenBank/DDBJ whole genome shotgun (WGS) entry which is preliminary data.</text>
</comment>
<dbReference type="EMBL" id="JAUIRO010000003">
    <property type="protein sequence ID" value="KAK0721780.1"/>
    <property type="molecule type" value="Genomic_DNA"/>
</dbReference>
<keyword evidence="1" id="KW-0539">Nucleus</keyword>
<dbReference type="InterPro" id="IPR053157">
    <property type="entry name" value="Sterol_Uptake_Regulator"/>
</dbReference>
<protein>
    <recommendedName>
        <fullName evidence="3">Zn(2)-C6 fungal-type domain-containing protein</fullName>
    </recommendedName>
</protein>
<evidence type="ECO:0000313" key="4">
    <source>
        <dbReference type="EMBL" id="KAK0721780.1"/>
    </source>
</evidence>
<dbReference type="Proteomes" id="UP001172101">
    <property type="component" value="Unassembled WGS sequence"/>
</dbReference>
<organism evidence="4 5">
    <name type="scientific">Lasiosphaeria miniovina</name>
    <dbReference type="NCBI Taxonomy" id="1954250"/>
    <lineage>
        <taxon>Eukaryota</taxon>
        <taxon>Fungi</taxon>
        <taxon>Dikarya</taxon>
        <taxon>Ascomycota</taxon>
        <taxon>Pezizomycotina</taxon>
        <taxon>Sordariomycetes</taxon>
        <taxon>Sordariomycetidae</taxon>
        <taxon>Sordariales</taxon>
        <taxon>Lasiosphaeriaceae</taxon>
        <taxon>Lasiosphaeria</taxon>
    </lineage>
</organism>
<feature type="compositionally biased region" description="Low complexity" evidence="2">
    <location>
        <begin position="51"/>
        <end position="67"/>
    </location>
</feature>
<dbReference type="AlphaFoldDB" id="A0AA40ATK7"/>
<dbReference type="InterPro" id="IPR036864">
    <property type="entry name" value="Zn2-C6_fun-type_DNA-bd_sf"/>
</dbReference>
<dbReference type="CDD" id="cd00067">
    <property type="entry name" value="GAL4"/>
    <property type="match status" value="1"/>
</dbReference>
<dbReference type="PANTHER" id="PTHR47784">
    <property type="entry name" value="STEROL UPTAKE CONTROL PROTEIN 2"/>
    <property type="match status" value="1"/>
</dbReference>
<dbReference type="GeneID" id="85320518"/>
<reference evidence="4" key="1">
    <citation type="submission" date="2023-06" db="EMBL/GenBank/DDBJ databases">
        <title>Genome-scale phylogeny and comparative genomics of the fungal order Sordariales.</title>
        <authorList>
            <consortium name="Lawrence Berkeley National Laboratory"/>
            <person name="Hensen N."/>
            <person name="Bonometti L."/>
            <person name="Westerberg I."/>
            <person name="Brannstrom I.O."/>
            <person name="Guillou S."/>
            <person name="Cros-Aarteil S."/>
            <person name="Calhoun S."/>
            <person name="Haridas S."/>
            <person name="Kuo A."/>
            <person name="Mondo S."/>
            <person name="Pangilinan J."/>
            <person name="Riley R."/>
            <person name="LaButti K."/>
            <person name="Andreopoulos B."/>
            <person name="Lipzen A."/>
            <person name="Chen C."/>
            <person name="Yanf M."/>
            <person name="Daum C."/>
            <person name="Ng V."/>
            <person name="Clum A."/>
            <person name="Steindorff A."/>
            <person name="Ohm R."/>
            <person name="Martin F."/>
            <person name="Silar P."/>
            <person name="Natvig D."/>
            <person name="Lalanne C."/>
            <person name="Gautier V."/>
            <person name="Ament-velasquez S.L."/>
            <person name="Kruys A."/>
            <person name="Hutchinson M.I."/>
            <person name="Powell A.J."/>
            <person name="Barry K."/>
            <person name="Miller A.N."/>
            <person name="Grigoriev I.V."/>
            <person name="Debuchy R."/>
            <person name="Gladieux P."/>
            <person name="Thoren M.H."/>
            <person name="Johannesson H."/>
        </authorList>
    </citation>
    <scope>NUCLEOTIDE SEQUENCE</scope>
    <source>
        <strain evidence="4">SMH2392-1A</strain>
    </source>
</reference>